<dbReference type="Pfam" id="PF04110">
    <property type="entry name" value="APG12"/>
    <property type="match status" value="1"/>
</dbReference>
<dbReference type="GO" id="GO:0034045">
    <property type="term" value="C:phagophore assembly site membrane"/>
    <property type="evidence" value="ECO:0007669"/>
    <property type="project" value="TreeGrafter"/>
</dbReference>
<dbReference type="PANTHER" id="PTHR13385">
    <property type="entry name" value="AUTOPHAGY PROTEIN 12"/>
    <property type="match status" value="1"/>
</dbReference>
<dbReference type="InterPro" id="IPR007242">
    <property type="entry name" value="Atg12"/>
</dbReference>
<gene>
    <name evidence="7" type="ORF">B4U79_00858</name>
    <name evidence="5" type="ORF">B4U79_02054</name>
    <name evidence="6" type="ORF">B4U79_05420</name>
</gene>
<dbReference type="EMBL" id="NCKU01001218">
    <property type="protein sequence ID" value="RWS12726.1"/>
    <property type="molecule type" value="Genomic_DNA"/>
</dbReference>
<accession>A0A3S3PHS5</accession>
<evidence type="ECO:0000313" key="5">
    <source>
        <dbReference type="EMBL" id="RWS12726.1"/>
    </source>
</evidence>
<dbReference type="GO" id="GO:0019776">
    <property type="term" value="F:Atg8-family ligase activity"/>
    <property type="evidence" value="ECO:0007669"/>
    <property type="project" value="TreeGrafter"/>
</dbReference>
<dbReference type="CDD" id="cd01612">
    <property type="entry name" value="Ubl_ATG12"/>
    <property type="match status" value="1"/>
</dbReference>
<dbReference type="GO" id="GO:0097352">
    <property type="term" value="P:autophagosome maturation"/>
    <property type="evidence" value="ECO:0007669"/>
    <property type="project" value="TreeGrafter"/>
</dbReference>
<dbReference type="GO" id="GO:0061723">
    <property type="term" value="P:glycophagy"/>
    <property type="evidence" value="ECO:0007669"/>
    <property type="project" value="TreeGrafter"/>
</dbReference>
<dbReference type="PANTHER" id="PTHR13385:SF0">
    <property type="entry name" value="UBIQUITIN-LIKE PROTEIN ATG12"/>
    <property type="match status" value="1"/>
</dbReference>
<dbReference type="AlphaFoldDB" id="A0A3S3PHS5"/>
<dbReference type="InterPro" id="IPR029071">
    <property type="entry name" value="Ubiquitin-like_domsf"/>
</dbReference>
<evidence type="ECO:0000256" key="1">
    <source>
        <dbReference type="ARBA" id="ARBA00022499"/>
    </source>
</evidence>
<dbReference type="EMBL" id="NCKU01001217">
    <property type="protein sequence ID" value="RWS12730.1"/>
    <property type="molecule type" value="Genomic_DNA"/>
</dbReference>
<dbReference type="OrthoDB" id="10003551at2759"/>
<dbReference type="GO" id="GO:0000421">
    <property type="term" value="C:autophagosome membrane"/>
    <property type="evidence" value="ECO:0007669"/>
    <property type="project" value="TreeGrafter"/>
</dbReference>
<dbReference type="GO" id="GO:0000045">
    <property type="term" value="P:autophagosome assembly"/>
    <property type="evidence" value="ECO:0007669"/>
    <property type="project" value="InterPro"/>
</dbReference>
<evidence type="ECO:0000256" key="4">
    <source>
        <dbReference type="RuleBase" id="RU361201"/>
    </source>
</evidence>
<evidence type="ECO:0000313" key="7">
    <source>
        <dbReference type="EMBL" id="RWS13307.1"/>
    </source>
</evidence>
<dbReference type="STRING" id="1965070.A0A3S3PHS5"/>
<keyword evidence="3 4" id="KW-0072">Autophagy</keyword>
<dbReference type="GO" id="GO:0034274">
    <property type="term" value="C:Atg12-Atg5-Atg16 complex"/>
    <property type="evidence" value="ECO:0007669"/>
    <property type="project" value="TreeGrafter"/>
</dbReference>
<sequence length="107" mass="12116">MATEAANDAIAERNETDGVVKVDVLLKATGDVPIMKKKKWLIDANKTVLSVITFIKQYLKLDANEPLFLYVSQSFCPSPDHRIRNLYDCFAVDGRLIFYYSKTPAWG</sequence>
<comment type="subunit">
    <text evidence="4">Forms a conjugate with ATG5.</text>
</comment>
<evidence type="ECO:0000256" key="3">
    <source>
        <dbReference type="ARBA" id="ARBA00023006"/>
    </source>
</evidence>
<comment type="function">
    <text evidence="4">Ubiquitin-like protein involved in autophagic vesicle formation.</text>
</comment>
<reference evidence="5 8" key="1">
    <citation type="journal article" date="2018" name="Gigascience">
        <title>Genomes of trombidid mites reveal novel predicted allergens and laterally-transferred genes associated with secondary metabolism.</title>
        <authorList>
            <person name="Dong X."/>
            <person name="Chaisiri K."/>
            <person name="Xia D."/>
            <person name="Armstrong S.D."/>
            <person name="Fang Y."/>
            <person name="Donnelly M.J."/>
            <person name="Kadowaki T."/>
            <person name="McGarry J.W."/>
            <person name="Darby A.C."/>
            <person name="Makepeace B.L."/>
        </authorList>
    </citation>
    <scope>NUCLEOTIDE SEQUENCE [LARGE SCALE GENOMIC DNA]</scope>
    <source>
        <strain evidence="5">UoL-WK</strain>
    </source>
</reference>
<reference evidence="5" key="2">
    <citation type="submission" date="2018-11" db="EMBL/GenBank/DDBJ databases">
        <title>Trombidioid mite genomics.</title>
        <authorList>
            <person name="Dong X."/>
        </authorList>
    </citation>
    <scope>NUCLEOTIDE SEQUENCE</scope>
    <source>
        <strain evidence="5">UoL-WK</strain>
    </source>
</reference>
<dbReference type="EMBL" id="NCKU01001028">
    <property type="protein sequence ID" value="RWS13307.1"/>
    <property type="molecule type" value="Genomic_DNA"/>
</dbReference>
<keyword evidence="8" id="KW-1185">Reference proteome</keyword>
<dbReference type="Gene3D" id="3.10.20.90">
    <property type="entry name" value="Phosphatidylinositol 3-kinase Catalytic Subunit, Chain A, domain 1"/>
    <property type="match status" value="1"/>
</dbReference>
<evidence type="ECO:0000313" key="8">
    <source>
        <dbReference type="Proteomes" id="UP000285301"/>
    </source>
</evidence>
<name>A0A3S3PHS5_9ACAR</name>
<dbReference type="FunFam" id="3.10.20.90:FF:000150">
    <property type="entry name" value="Ubiquitin-like protein ATG12"/>
    <property type="match status" value="1"/>
</dbReference>
<dbReference type="GO" id="GO:0034727">
    <property type="term" value="P:piecemeal microautophagy of the nucleus"/>
    <property type="evidence" value="ECO:0007669"/>
    <property type="project" value="TreeGrafter"/>
</dbReference>
<organism evidence="5 8">
    <name type="scientific">Dinothrombium tinctorium</name>
    <dbReference type="NCBI Taxonomy" id="1965070"/>
    <lineage>
        <taxon>Eukaryota</taxon>
        <taxon>Metazoa</taxon>
        <taxon>Ecdysozoa</taxon>
        <taxon>Arthropoda</taxon>
        <taxon>Chelicerata</taxon>
        <taxon>Arachnida</taxon>
        <taxon>Acari</taxon>
        <taxon>Acariformes</taxon>
        <taxon>Trombidiformes</taxon>
        <taxon>Prostigmata</taxon>
        <taxon>Anystina</taxon>
        <taxon>Parasitengona</taxon>
        <taxon>Trombidioidea</taxon>
        <taxon>Trombidiidae</taxon>
        <taxon>Dinothrombium</taxon>
    </lineage>
</organism>
<evidence type="ECO:0000313" key="6">
    <source>
        <dbReference type="EMBL" id="RWS12730.1"/>
    </source>
</evidence>
<comment type="caution">
    <text evidence="5">The sequence shown here is derived from an EMBL/GenBank/DDBJ whole genome shotgun (WGS) entry which is preliminary data.</text>
</comment>
<dbReference type="SUPFAM" id="SSF54236">
    <property type="entry name" value="Ubiquitin-like"/>
    <property type="match status" value="1"/>
</dbReference>
<protein>
    <recommendedName>
        <fullName evidence="4">Ubiquitin-like protein ATG12</fullName>
    </recommendedName>
</protein>
<comment type="similarity">
    <text evidence="4">Belongs to the ATG12 family.</text>
</comment>
<evidence type="ECO:0000256" key="2">
    <source>
        <dbReference type="ARBA" id="ARBA00022786"/>
    </source>
</evidence>
<dbReference type="GO" id="GO:0000422">
    <property type="term" value="P:autophagy of mitochondrion"/>
    <property type="evidence" value="ECO:0007669"/>
    <property type="project" value="TreeGrafter"/>
</dbReference>
<dbReference type="Proteomes" id="UP000285301">
    <property type="component" value="Unassembled WGS sequence"/>
</dbReference>
<proteinExistence type="inferred from homology"/>
<keyword evidence="2 4" id="KW-0833">Ubl conjugation pathway</keyword>
<keyword evidence="1 4" id="KW-1017">Isopeptide bond</keyword>